<gene>
    <name evidence="1" type="ORF">DLM77_03190</name>
</gene>
<reference evidence="1 2" key="2">
    <citation type="journal article" date="2020" name="Int. J. Syst. Evol. Microbiol.">
        <title>Leptospira yasudae sp. nov. and Leptospira stimsonii sp. nov., two new species of the pathogenic group isolated from environmental sources.</title>
        <authorList>
            <person name="Casanovas-Massana A."/>
            <person name="Hamond C."/>
            <person name="Santos L.A."/>
            <person name="de Oliveira D."/>
            <person name="Hacker K.P."/>
            <person name="Balassiano I."/>
            <person name="Costa F."/>
            <person name="Medeiros M.A."/>
            <person name="Reis M.G."/>
            <person name="Ko A.I."/>
            <person name="Wunder E.A."/>
        </authorList>
    </citation>
    <scope>NUCLEOTIDE SEQUENCE [LARGE SCALE GENOMIC DNA]</scope>
    <source>
        <strain evidence="1 2">B21</strain>
    </source>
</reference>
<name>A0ABX9M5G4_9LEPT</name>
<protein>
    <submittedName>
        <fullName evidence="1">Uncharacterized protein</fullName>
    </submittedName>
</protein>
<proteinExistence type="predicted"/>
<evidence type="ECO:0000313" key="2">
    <source>
        <dbReference type="Proteomes" id="UP000285569"/>
    </source>
</evidence>
<keyword evidence="2" id="KW-1185">Reference proteome</keyword>
<organism evidence="1 2">
    <name type="scientific">Leptospira yasudae</name>
    <dbReference type="NCBI Taxonomy" id="2202201"/>
    <lineage>
        <taxon>Bacteria</taxon>
        <taxon>Pseudomonadati</taxon>
        <taxon>Spirochaetota</taxon>
        <taxon>Spirochaetia</taxon>
        <taxon>Leptospirales</taxon>
        <taxon>Leptospiraceae</taxon>
        <taxon>Leptospira</taxon>
    </lineage>
</organism>
<dbReference type="Proteomes" id="UP000285569">
    <property type="component" value="Unassembled WGS sequence"/>
</dbReference>
<accession>A0ABX9M5G4</accession>
<dbReference type="EMBL" id="QHCR01000002">
    <property type="protein sequence ID" value="RHX81127.1"/>
    <property type="molecule type" value="Genomic_DNA"/>
</dbReference>
<evidence type="ECO:0000313" key="1">
    <source>
        <dbReference type="EMBL" id="RHX81127.1"/>
    </source>
</evidence>
<comment type="caution">
    <text evidence="1">The sequence shown here is derived from an EMBL/GenBank/DDBJ whole genome shotgun (WGS) entry which is preliminary data.</text>
</comment>
<sequence>MPIAWISNLASWDDLEWNQGSKRNPFVIIFLGKESTLLNLGKNFPKFIWPEWNENGYNLQSNLRPILKRKSIELFVIENGS</sequence>
<reference evidence="2" key="1">
    <citation type="submission" date="2018-05" db="EMBL/GenBank/DDBJ databases">
        <title>Leptospira yasudae sp. nov. and Leptospira stimsonii sp. nov., two pathogenic species of the genus Leptospira isolated from environmental sources.</title>
        <authorList>
            <person name="Casanovas-Massana A."/>
            <person name="Hamond C."/>
            <person name="Santos L.A."/>
            <person name="Hacker K.P."/>
            <person name="Balassiano I."/>
            <person name="Medeiros M.A."/>
            <person name="Reis M.G."/>
            <person name="Ko A.I."/>
            <person name="Wunder E.A."/>
        </authorList>
    </citation>
    <scope>NUCLEOTIDE SEQUENCE [LARGE SCALE GENOMIC DNA]</scope>
    <source>
        <strain evidence="2">B21</strain>
    </source>
</reference>